<dbReference type="Proteomes" id="UP001290462">
    <property type="component" value="Unassembled WGS sequence"/>
</dbReference>
<dbReference type="EMBL" id="JAVBVO010000005">
    <property type="protein sequence ID" value="MDZ5760497.1"/>
    <property type="molecule type" value="Genomic_DNA"/>
</dbReference>
<evidence type="ECO:0000313" key="2">
    <source>
        <dbReference type="Proteomes" id="UP001290462"/>
    </source>
</evidence>
<gene>
    <name evidence="1" type="ORF">RAK27_17795</name>
</gene>
<dbReference type="AlphaFoldDB" id="A0AAW9K9R0"/>
<evidence type="ECO:0000313" key="1">
    <source>
        <dbReference type="EMBL" id="MDZ5760497.1"/>
    </source>
</evidence>
<organism evidence="1 2">
    <name type="scientific">Carnobacterium maltaromaticum</name>
    <name type="common">Carnobacterium piscicola</name>
    <dbReference type="NCBI Taxonomy" id="2751"/>
    <lineage>
        <taxon>Bacteria</taxon>
        <taxon>Bacillati</taxon>
        <taxon>Bacillota</taxon>
        <taxon>Bacilli</taxon>
        <taxon>Lactobacillales</taxon>
        <taxon>Carnobacteriaceae</taxon>
        <taxon>Carnobacterium</taxon>
    </lineage>
</organism>
<name>A0AAW9K9R0_CARML</name>
<sequence length="43" mass="4966">MFKDKKLVESVNSGKKIGKIDVALFDTSNFYLFLEELAQKSWP</sequence>
<comment type="caution">
    <text evidence="1">The sequence shown here is derived from an EMBL/GenBank/DDBJ whole genome shotgun (WGS) entry which is preliminary data.</text>
</comment>
<protein>
    <submittedName>
        <fullName evidence="1">Uncharacterized protein</fullName>
    </submittedName>
</protein>
<accession>A0AAW9K9R0</accession>
<proteinExistence type="predicted"/>
<reference evidence="1" key="1">
    <citation type="submission" date="2023-08" db="EMBL/GenBank/DDBJ databases">
        <title>Genomic characterization of piscicolin 126 produced by Carnobacterium maltaromaticum CM22 strain isolated from salmon (Salmo salar).</title>
        <authorList>
            <person name="Gonzalez-Gragera E."/>
            <person name="Garcia-Lopez J.D."/>
            <person name="Teso-Perez C."/>
            <person name="Gimenez-Hernandez I."/>
            <person name="Peralta-Sanchez J.M."/>
            <person name="Valdivia E."/>
            <person name="Montalban-Lopez M."/>
            <person name="Martin-Platero A.M."/>
            <person name="Banos A."/>
            <person name="Martinez-Bueno M."/>
        </authorList>
    </citation>
    <scope>NUCLEOTIDE SEQUENCE</scope>
    <source>
        <strain evidence="1">CM22</strain>
    </source>
</reference>